<evidence type="ECO:0000313" key="3">
    <source>
        <dbReference type="Proteomes" id="UP000673691"/>
    </source>
</evidence>
<gene>
    <name evidence="2" type="ORF">BJ554DRAFT_1893</name>
</gene>
<protein>
    <submittedName>
        <fullName evidence="2">Uncharacterized protein</fullName>
    </submittedName>
</protein>
<feature type="region of interest" description="Disordered" evidence="1">
    <location>
        <begin position="1"/>
        <end position="24"/>
    </location>
</feature>
<proteinExistence type="predicted"/>
<sequence length="63" mass="7290">PRLFRRGKNKWEAASKRAGRNRGPARERFRCSAALDLQPLQARTSVHPLFTCCVLKGVYIFWT</sequence>
<dbReference type="Proteomes" id="UP000673691">
    <property type="component" value="Unassembled WGS sequence"/>
</dbReference>
<accession>A0A8H7ZRD7</accession>
<keyword evidence="3" id="KW-1185">Reference proteome</keyword>
<evidence type="ECO:0000313" key="2">
    <source>
        <dbReference type="EMBL" id="KAG5457979.1"/>
    </source>
</evidence>
<feature type="non-terminal residue" evidence="2">
    <location>
        <position position="1"/>
    </location>
</feature>
<dbReference type="AlphaFoldDB" id="A0A8H7ZRD7"/>
<comment type="caution">
    <text evidence="2">The sequence shown here is derived from an EMBL/GenBank/DDBJ whole genome shotgun (WGS) entry which is preliminary data.</text>
</comment>
<organism evidence="2 3">
    <name type="scientific">Olpidium bornovanus</name>
    <dbReference type="NCBI Taxonomy" id="278681"/>
    <lineage>
        <taxon>Eukaryota</taxon>
        <taxon>Fungi</taxon>
        <taxon>Fungi incertae sedis</taxon>
        <taxon>Olpidiomycota</taxon>
        <taxon>Olpidiomycotina</taxon>
        <taxon>Olpidiomycetes</taxon>
        <taxon>Olpidiales</taxon>
        <taxon>Olpidiaceae</taxon>
        <taxon>Olpidium</taxon>
    </lineage>
</organism>
<evidence type="ECO:0000256" key="1">
    <source>
        <dbReference type="SAM" id="MobiDB-lite"/>
    </source>
</evidence>
<dbReference type="EMBL" id="JAEFCI010009174">
    <property type="protein sequence ID" value="KAG5457979.1"/>
    <property type="molecule type" value="Genomic_DNA"/>
</dbReference>
<feature type="non-terminal residue" evidence="2">
    <location>
        <position position="63"/>
    </location>
</feature>
<reference evidence="2 3" key="1">
    <citation type="journal article" name="Sci. Rep.">
        <title>Genome-scale phylogenetic analyses confirm Olpidium as the closest living zoosporic fungus to the non-flagellated, terrestrial fungi.</title>
        <authorList>
            <person name="Chang Y."/>
            <person name="Rochon D."/>
            <person name="Sekimoto S."/>
            <person name="Wang Y."/>
            <person name="Chovatia M."/>
            <person name="Sandor L."/>
            <person name="Salamov A."/>
            <person name="Grigoriev I.V."/>
            <person name="Stajich J.E."/>
            <person name="Spatafora J.W."/>
        </authorList>
    </citation>
    <scope>NUCLEOTIDE SEQUENCE [LARGE SCALE GENOMIC DNA]</scope>
    <source>
        <strain evidence="2">S191</strain>
    </source>
</reference>
<name>A0A8H7ZRD7_9FUNG</name>